<feature type="compositionally biased region" description="Basic residues" evidence="1">
    <location>
        <begin position="1"/>
        <end position="16"/>
    </location>
</feature>
<feature type="region of interest" description="Disordered" evidence="1">
    <location>
        <begin position="1"/>
        <end position="21"/>
    </location>
</feature>
<dbReference type="EMBL" id="BNBD01000013">
    <property type="protein sequence ID" value="GHF64646.1"/>
    <property type="molecule type" value="Genomic_DNA"/>
</dbReference>
<accession>A0A919B756</accession>
<evidence type="ECO:0000256" key="1">
    <source>
        <dbReference type="SAM" id="MobiDB-lite"/>
    </source>
</evidence>
<reference evidence="2" key="1">
    <citation type="journal article" date="2014" name="Int. J. Syst. Evol. Microbiol.">
        <title>Complete genome sequence of Corynebacterium casei LMG S-19264T (=DSM 44701T), isolated from a smear-ripened cheese.</title>
        <authorList>
            <consortium name="US DOE Joint Genome Institute (JGI-PGF)"/>
            <person name="Walter F."/>
            <person name="Albersmeier A."/>
            <person name="Kalinowski J."/>
            <person name="Ruckert C."/>
        </authorList>
    </citation>
    <scope>NUCLEOTIDE SEQUENCE</scope>
    <source>
        <strain evidence="2">JCM 4059</strain>
    </source>
</reference>
<dbReference type="RefSeq" id="WP_190132210.1">
    <property type="nucleotide sequence ID" value="NZ_BNBD01000013.1"/>
</dbReference>
<evidence type="ECO:0008006" key="4">
    <source>
        <dbReference type="Google" id="ProtNLM"/>
    </source>
</evidence>
<reference evidence="2" key="2">
    <citation type="submission" date="2020-09" db="EMBL/GenBank/DDBJ databases">
        <authorList>
            <person name="Sun Q."/>
            <person name="Ohkuma M."/>
        </authorList>
    </citation>
    <scope>NUCLEOTIDE SEQUENCE</scope>
    <source>
        <strain evidence="2">JCM 4059</strain>
    </source>
</reference>
<organism evidence="2 3">
    <name type="scientific">Streptomyces mashuensis</name>
    <dbReference type="NCBI Taxonomy" id="33904"/>
    <lineage>
        <taxon>Bacteria</taxon>
        <taxon>Bacillati</taxon>
        <taxon>Actinomycetota</taxon>
        <taxon>Actinomycetes</taxon>
        <taxon>Kitasatosporales</taxon>
        <taxon>Streptomycetaceae</taxon>
        <taxon>Streptomyces</taxon>
    </lineage>
</organism>
<sequence length="313" mass="33228">MDHHAHHTHHAHHAHHANGVVRRTAAACPGAGCERREASGLARRLAAPGSGLCEACRARLSLELTRLPALYEECGRLLGGSDQPREKVSGGPLPGLPFNVAASEARSAITGVLGAWAALVAQQRRLPAPPRTPVHLALFLVRHADWLAAHPAAGEVSQEIAQVTRRARRVVDPRTRRRVALGPCAEAGCDGTLVAVVSSDRPEQPAAITCDADAAHHWEGSQWLALSRRLRGTGGGAGTGTGTGAGAGATPGVARTRWLSAADIARLWDMAPGSVYRHASQRGWRRLSRSGRTYYHEADVQETFDGRVRTTAG</sequence>
<name>A0A919B756_9ACTN</name>
<dbReference type="Proteomes" id="UP000638313">
    <property type="component" value="Unassembled WGS sequence"/>
</dbReference>
<dbReference type="AlphaFoldDB" id="A0A919B756"/>
<gene>
    <name evidence="2" type="ORF">GCM10010218_52800</name>
</gene>
<proteinExistence type="predicted"/>
<evidence type="ECO:0000313" key="2">
    <source>
        <dbReference type="EMBL" id="GHF64646.1"/>
    </source>
</evidence>
<comment type="caution">
    <text evidence="2">The sequence shown here is derived from an EMBL/GenBank/DDBJ whole genome shotgun (WGS) entry which is preliminary data.</text>
</comment>
<protein>
    <recommendedName>
        <fullName evidence="4">Helix-turn-helix domain-containing protein</fullName>
    </recommendedName>
</protein>
<evidence type="ECO:0000313" key="3">
    <source>
        <dbReference type="Proteomes" id="UP000638313"/>
    </source>
</evidence>
<keyword evidence="3" id="KW-1185">Reference proteome</keyword>